<dbReference type="STRING" id="1165689.SAMN02927914_05691"/>
<dbReference type="AlphaFoldDB" id="A0A1G5ZPU8"/>
<protein>
    <recommendedName>
        <fullName evidence="4">Transposase, Mutator family</fullName>
    </recommendedName>
</protein>
<gene>
    <name evidence="2" type="ORF">SAMN02927914_05691</name>
</gene>
<dbReference type="RefSeq" id="WP_143019533.1">
    <property type="nucleotide sequence ID" value="NZ_FMXM01000024.1"/>
</dbReference>
<dbReference type="EMBL" id="FMXM01000024">
    <property type="protein sequence ID" value="SDA96597.1"/>
    <property type="molecule type" value="Genomic_DNA"/>
</dbReference>
<evidence type="ECO:0008006" key="4">
    <source>
        <dbReference type="Google" id="ProtNLM"/>
    </source>
</evidence>
<name>A0A1G5ZPU8_9HYPH</name>
<evidence type="ECO:0000256" key="1">
    <source>
        <dbReference type="SAM" id="MobiDB-lite"/>
    </source>
</evidence>
<reference evidence="2 3" key="1">
    <citation type="submission" date="2016-10" db="EMBL/GenBank/DDBJ databases">
        <authorList>
            <person name="de Groot N.N."/>
        </authorList>
    </citation>
    <scope>NUCLEOTIDE SEQUENCE [LARGE SCALE GENOMIC DNA]</scope>
    <source>
        <strain evidence="2 3">CGMCC 1.12097</strain>
    </source>
</reference>
<accession>A0A1G5ZPU8</accession>
<organism evidence="2 3">
    <name type="scientific">Mesorhizobium qingshengii</name>
    <dbReference type="NCBI Taxonomy" id="1165689"/>
    <lineage>
        <taxon>Bacteria</taxon>
        <taxon>Pseudomonadati</taxon>
        <taxon>Pseudomonadota</taxon>
        <taxon>Alphaproteobacteria</taxon>
        <taxon>Hyphomicrobiales</taxon>
        <taxon>Phyllobacteriaceae</taxon>
        <taxon>Mesorhizobium</taxon>
    </lineage>
</organism>
<evidence type="ECO:0000313" key="2">
    <source>
        <dbReference type="EMBL" id="SDA96597.1"/>
    </source>
</evidence>
<feature type="compositionally biased region" description="Basic and acidic residues" evidence="1">
    <location>
        <begin position="44"/>
        <end position="58"/>
    </location>
</feature>
<feature type="region of interest" description="Disordered" evidence="1">
    <location>
        <begin position="44"/>
        <end position="81"/>
    </location>
</feature>
<sequence length="81" mass="8557">MSGTRALVEESLSTIEIGRPGDDKLVDVLTQIIDEEVALIVRQNLEDRKPATPGKRESPGPLPAVAAQRVGSKPGGRKPGS</sequence>
<dbReference type="Proteomes" id="UP000198588">
    <property type="component" value="Unassembled WGS sequence"/>
</dbReference>
<evidence type="ECO:0000313" key="3">
    <source>
        <dbReference type="Proteomes" id="UP000198588"/>
    </source>
</evidence>
<proteinExistence type="predicted"/>